<dbReference type="InterPro" id="IPR001330">
    <property type="entry name" value="Prenyltrans"/>
</dbReference>
<comment type="catalytic activity">
    <reaction evidence="17">
        <text>geranylgeranyl diphosphate + L-cysteinyl-[protein] = S-geranylgeranyl-L-cysteinyl-[protein] + diphosphate</text>
        <dbReference type="Rhea" id="RHEA:21240"/>
        <dbReference type="Rhea" id="RHEA-COMP:10131"/>
        <dbReference type="Rhea" id="RHEA-COMP:11537"/>
        <dbReference type="ChEBI" id="CHEBI:29950"/>
        <dbReference type="ChEBI" id="CHEBI:33019"/>
        <dbReference type="ChEBI" id="CHEBI:57533"/>
        <dbReference type="ChEBI" id="CHEBI:86021"/>
        <dbReference type="EC" id="2.5.1.59"/>
    </reaction>
</comment>
<evidence type="ECO:0000256" key="1">
    <source>
        <dbReference type="ARBA" id="ARBA00001946"/>
    </source>
</evidence>
<dbReference type="InterPro" id="IPR005636">
    <property type="entry name" value="DTW"/>
</dbReference>
<evidence type="ECO:0000256" key="4">
    <source>
        <dbReference type="ARBA" id="ARBA00012386"/>
    </source>
</evidence>
<dbReference type="SMART" id="SM01144">
    <property type="entry name" value="DTW"/>
    <property type="match status" value="1"/>
</dbReference>
<evidence type="ECO:0000313" key="21">
    <source>
        <dbReference type="EMBL" id="GFG36670.1"/>
    </source>
</evidence>
<proteinExistence type="inferred from homology"/>
<evidence type="ECO:0000256" key="14">
    <source>
        <dbReference type="ARBA" id="ARBA00022842"/>
    </source>
</evidence>
<evidence type="ECO:0000256" key="13">
    <source>
        <dbReference type="ARBA" id="ARBA00022833"/>
    </source>
</evidence>
<keyword evidence="10" id="KW-0819">tRNA processing</keyword>
<dbReference type="Pfam" id="PF00432">
    <property type="entry name" value="Prenyltrans"/>
    <property type="match status" value="1"/>
</dbReference>
<comment type="similarity">
    <text evidence="3">Belongs to the protein prenyltransferase subunit beta family.</text>
</comment>
<evidence type="ECO:0000256" key="6">
    <source>
        <dbReference type="ARBA" id="ARBA00020603"/>
    </source>
</evidence>
<evidence type="ECO:0000313" key="22">
    <source>
        <dbReference type="Proteomes" id="UP000502823"/>
    </source>
</evidence>
<dbReference type="PANTHER" id="PTHR11774:SF4">
    <property type="entry name" value="GERANYLGERANYL TRANSFERASE TYPE-1 SUBUNIT BETA"/>
    <property type="match status" value="1"/>
</dbReference>
<reference evidence="22" key="1">
    <citation type="submission" date="2020-01" db="EMBL/GenBank/DDBJ databases">
        <title>Draft genome sequence of the Termite Coptotermes fromosanus.</title>
        <authorList>
            <person name="Itakura S."/>
            <person name="Yosikawa Y."/>
            <person name="Umezawa K."/>
        </authorList>
    </citation>
    <scope>NUCLEOTIDE SEQUENCE [LARGE SCALE GENOMIC DNA]</scope>
</reference>
<dbReference type="EC" id="2.5.1.59" evidence="5"/>
<dbReference type="InParanoid" id="A0A6L2PYJ7"/>
<organism evidence="21 22">
    <name type="scientific">Coptotermes formosanus</name>
    <name type="common">Formosan subterranean termite</name>
    <dbReference type="NCBI Taxonomy" id="36987"/>
    <lineage>
        <taxon>Eukaryota</taxon>
        <taxon>Metazoa</taxon>
        <taxon>Ecdysozoa</taxon>
        <taxon>Arthropoda</taxon>
        <taxon>Hexapoda</taxon>
        <taxon>Insecta</taxon>
        <taxon>Pterygota</taxon>
        <taxon>Neoptera</taxon>
        <taxon>Polyneoptera</taxon>
        <taxon>Dictyoptera</taxon>
        <taxon>Blattodea</taxon>
        <taxon>Blattoidea</taxon>
        <taxon>Termitoidae</taxon>
        <taxon>Rhinotermitidae</taxon>
        <taxon>Coptotermes</taxon>
    </lineage>
</organism>
<keyword evidence="11" id="KW-0479">Metal-binding</keyword>
<comment type="subunit">
    <text evidence="18">Heterodimer of FNTA and PGGT1B. PGGT1B mediates interaction with substrate peptides.</text>
</comment>
<evidence type="ECO:0000256" key="2">
    <source>
        <dbReference type="ARBA" id="ARBA00001947"/>
    </source>
</evidence>
<dbReference type="Pfam" id="PF03942">
    <property type="entry name" value="DTW"/>
    <property type="match status" value="1"/>
</dbReference>
<keyword evidence="8" id="KW-0808">Transferase</keyword>
<accession>A0A6L2PYJ7</accession>
<evidence type="ECO:0000256" key="12">
    <source>
        <dbReference type="ARBA" id="ARBA00022737"/>
    </source>
</evidence>
<protein>
    <recommendedName>
        <fullName evidence="6">Geranylgeranyl transferase type-1 subunit beta</fullName>
        <ecNumber evidence="4">2.5.1.25</ecNumber>
        <ecNumber evidence="5">2.5.1.59</ecNumber>
    </recommendedName>
    <alternativeName>
        <fullName evidence="15">Geranylgeranyl transferase type I subunit beta</fullName>
    </alternativeName>
    <alternativeName>
        <fullName evidence="19">Type I protein geranyl-geranyltransferase subunit beta</fullName>
    </alternativeName>
</protein>
<evidence type="ECO:0000256" key="7">
    <source>
        <dbReference type="ARBA" id="ARBA00022602"/>
    </source>
</evidence>
<comment type="caution">
    <text evidence="21">The sequence shown here is derived from an EMBL/GenBank/DDBJ whole genome shotgun (WGS) entry which is preliminary data.</text>
</comment>
<evidence type="ECO:0000256" key="5">
    <source>
        <dbReference type="ARBA" id="ARBA00012700"/>
    </source>
</evidence>
<keyword evidence="22" id="KW-1185">Reference proteome</keyword>
<evidence type="ECO:0000256" key="3">
    <source>
        <dbReference type="ARBA" id="ARBA00010497"/>
    </source>
</evidence>
<comment type="cofactor">
    <cofactor evidence="1">
        <name>Mg(2+)</name>
        <dbReference type="ChEBI" id="CHEBI:18420"/>
    </cofactor>
</comment>
<evidence type="ECO:0000256" key="11">
    <source>
        <dbReference type="ARBA" id="ARBA00022723"/>
    </source>
</evidence>
<dbReference type="FunFam" id="1.50.10.20:FF:000005">
    <property type="entry name" value="Geranylgeranyl transferase type-1 subunit beta"/>
    <property type="match status" value="1"/>
</dbReference>
<dbReference type="PANTHER" id="PTHR11774">
    <property type="entry name" value="GERANYLGERANYL TRANSFERASE TYPE BETA SUBUNIT"/>
    <property type="match status" value="1"/>
</dbReference>
<evidence type="ECO:0000256" key="16">
    <source>
        <dbReference type="ARBA" id="ARBA00048718"/>
    </source>
</evidence>
<evidence type="ECO:0000256" key="17">
    <source>
        <dbReference type="ARBA" id="ARBA00050428"/>
    </source>
</evidence>
<keyword evidence="14" id="KW-0460">Magnesium</keyword>
<dbReference type="EMBL" id="BLKM01000655">
    <property type="protein sequence ID" value="GFG36670.1"/>
    <property type="molecule type" value="Genomic_DNA"/>
</dbReference>
<evidence type="ECO:0000256" key="8">
    <source>
        <dbReference type="ARBA" id="ARBA00022679"/>
    </source>
</evidence>
<keyword evidence="9" id="KW-0949">S-adenosyl-L-methionine</keyword>
<dbReference type="FunCoup" id="A0A6L2PYJ7">
    <property type="interactions" value="213"/>
</dbReference>
<dbReference type="GO" id="GO:0016432">
    <property type="term" value="F:tRNA-uridine aminocarboxypropyltransferase activity"/>
    <property type="evidence" value="ECO:0007669"/>
    <property type="project" value="UniProtKB-EC"/>
</dbReference>
<dbReference type="InterPro" id="IPR041960">
    <property type="entry name" value="GGTase_I_beta"/>
</dbReference>
<comment type="catalytic activity">
    <reaction evidence="16">
        <text>a uridine in tRNA + S-adenosyl-L-methionine = a 3-[(3S)-3-amino-3-carboxypropyl]uridine in tRNA + S-methyl-5'-thioadenosine + H(+)</text>
        <dbReference type="Rhea" id="RHEA:62432"/>
        <dbReference type="Rhea" id="RHEA-COMP:13339"/>
        <dbReference type="Rhea" id="RHEA-COMP:16092"/>
        <dbReference type="ChEBI" id="CHEBI:15378"/>
        <dbReference type="ChEBI" id="CHEBI:17509"/>
        <dbReference type="ChEBI" id="CHEBI:59789"/>
        <dbReference type="ChEBI" id="CHEBI:65315"/>
        <dbReference type="ChEBI" id="CHEBI:82930"/>
        <dbReference type="EC" id="2.5.1.25"/>
    </reaction>
</comment>
<dbReference type="AlphaFoldDB" id="A0A6L2PYJ7"/>
<dbReference type="GO" id="GO:0008033">
    <property type="term" value="P:tRNA processing"/>
    <property type="evidence" value="ECO:0007669"/>
    <property type="project" value="UniProtKB-KW"/>
</dbReference>
<name>A0A6L2PYJ7_COPFO</name>
<feature type="domain" description="DTW" evidence="20">
    <location>
        <begin position="21"/>
        <end position="217"/>
    </location>
</feature>
<gene>
    <name evidence="21" type="ORF">Cfor_09405</name>
</gene>
<evidence type="ECO:0000259" key="20">
    <source>
        <dbReference type="SMART" id="SM01144"/>
    </source>
</evidence>
<dbReference type="EC" id="2.5.1.25" evidence="4"/>
<dbReference type="GO" id="GO:0004662">
    <property type="term" value="F:CAAX-protein geranylgeranyltransferase activity"/>
    <property type="evidence" value="ECO:0007669"/>
    <property type="project" value="UniProtKB-EC"/>
</dbReference>
<dbReference type="InterPro" id="IPR045089">
    <property type="entry name" value="PGGT1B-like"/>
</dbReference>
<evidence type="ECO:0000256" key="19">
    <source>
        <dbReference type="ARBA" id="ARBA00078363"/>
    </source>
</evidence>
<dbReference type="SUPFAM" id="SSF48239">
    <property type="entry name" value="Terpenoid cyclases/Protein prenyltransferases"/>
    <property type="match status" value="1"/>
</dbReference>
<dbReference type="GO" id="GO:0046872">
    <property type="term" value="F:metal ion binding"/>
    <property type="evidence" value="ECO:0007669"/>
    <property type="project" value="UniProtKB-KW"/>
</dbReference>
<dbReference type="Gene3D" id="1.50.10.20">
    <property type="match status" value="1"/>
</dbReference>
<keyword evidence="13" id="KW-0862">Zinc</keyword>
<keyword evidence="7" id="KW-0637">Prenyltransferase</keyword>
<dbReference type="GO" id="GO:0005953">
    <property type="term" value="C:CAAX-protein geranylgeranyltransferase complex"/>
    <property type="evidence" value="ECO:0007669"/>
    <property type="project" value="InterPro"/>
</dbReference>
<evidence type="ECO:0000256" key="9">
    <source>
        <dbReference type="ARBA" id="ARBA00022691"/>
    </source>
</evidence>
<comment type="cofactor">
    <cofactor evidence="2">
        <name>Zn(2+)</name>
        <dbReference type="ChEBI" id="CHEBI:29105"/>
    </cofactor>
</comment>
<evidence type="ECO:0000256" key="18">
    <source>
        <dbReference type="ARBA" id="ARBA00065714"/>
    </source>
</evidence>
<dbReference type="InterPro" id="IPR008930">
    <property type="entry name" value="Terpenoid_cyclase/PrenylTrfase"/>
</dbReference>
<sequence length="622" mass="69909">MTDEWNVWNDLSSLPADPPKMRQICNRCRRPVTVCWCTYLPASPLNTQCRVIILQHPAEQRRCLATVPMLVLGLAPGRCLIFQGKKFPQTRHEGLEEVLESPNSVLVYPSESAVNIEELPPVSEVSDPYNLILIDGTWPQAKAIYHSTPLLHKLRQVKLVTGSTSEYVIRTQPTDGCLSTLETAAETLAVVERNSCIKSKLLQPLIALCDFQLDHGAVTHQSTEYRIKNDTYPKQIGKRLKTYYPGQFLNIVAGYDPNGERSVWICRAVHRNAVCYGLLYQKKKMAGVQLSLDRCFKEVDEAPLELTMAFFAISGLDILNALNVLDDKKKERIVDWIYRLQVVPDGSHSSWKKCGFQGSSTLIYQRDETECSSTYECGHLAMTYTGLASLVILGDDLSRVNRAAIIKGVKALQQEDGSFCATLAGSESDMRFVYCAACICYILQDWSGMDIERTMNYITRCMSYDYGIAQTPEVESHGGTTFCAVATLALMNQLDTCFTNKQLDGLRRWGLSRQISGFQGRPNKEVDTCYSFWLGALLKILGVFEMVDHQQNKNYILSTQDSVVGGLSKWVDTTPDPLHTYMGLCGLSLMKFEGLLEVHPALNISQRAHEHLRSLHKAWENN</sequence>
<evidence type="ECO:0000256" key="10">
    <source>
        <dbReference type="ARBA" id="ARBA00022694"/>
    </source>
</evidence>
<dbReference type="CDD" id="cd02895">
    <property type="entry name" value="GGTase-I"/>
    <property type="match status" value="1"/>
</dbReference>
<evidence type="ECO:0000256" key="15">
    <source>
        <dbReference type="ARBA" id="ARBA00031713"/>
    </source>
</evidence>
<dbReference type="Proteomes" id="UP000502823">
    <property type="component" value="Unassembled WGS sequence"/>
</dbReference>
<dbReference type="OrthoDB" id="24893at2759"/>
<keyword evidence="12" id="KW-0677">Repeat</keyword>